<evidence type="ECO:0000313" key="2">
    <source>
        <dbReference type="EMBL" id="RKS55807.1"/>
    </source>
</evidence>
<dbReference type="EMBL" id="RBLG01000001">
    <property type="protein sequence ID" value="RKS55807.1"/>
    <property type="molecule type" value="Genomic_DNA"/>
</dbReference>
<organism evidence="2 3">
    <name type="scientific">Gillisia mitskevichiae</name>
    <dbReference type="NCBI Taxonomy" id="270921"/>
    <lineage>
        <taxon>Bacteria</taxon>
        <taxon>Pseudomonadati</taxon>
        <taxon>Bacteroidota</taxon>
        <taxon>Flavobacteriia</taxon>
        <taxon>Flavobacteriales</taxon>
        <taxon>Flavobacteriaceae</taxon>
        <taxon>Gillisia</taxon>
    </lineage>
</organism>
<sequence length="42" mass="4663">MKIDIIDNLVKKKAFSNAGFFLLTVAIIAILLLNILTLISLF</sequence>
<evidence type="ECO:0000313" key="3">
    <source>
        <dbReference type="Proteomes" id="UP000276282"/>
    </source>
</evidence>
<dbReference type="Proteomes" id="UP000276282">
    <property type="component" value="Unassembled WGS sequence"/>
</dbReference>
<keyword evidence="1" id="KW-0812">Transmembrane</keyword>
<feature type="transmembrane region" description="Helical" evidence="1">
    <location>
        <begin position="20"/>
        <end position="41"/>
    </location>
</feature>
<gene>
    <name evidence="2" type="ORF">BC962_0778</name>
</gene>
<name>A0A495PYK4_9FLAO</name>
<accession>A0A495PYK4</accession>
<keyword evidence="1" id="KW-1133">Transmembrane helix</keyword>
<proteinExistence type="predicted"/>
<keyword evidence="1" id="KW-0472">Membrane</keyword>
<protein>
    <submittedName>
        <fullName evidence="2">Uncharacterized protein</fullName>
    </submittedName>
</protein>
<reference evidence="2 3" key="1">
    <citation type="submission" date="2018-10" db="EMBL/GenBank/DDBJ databases">
        <title>Genomic Encyclopedia of Archaeal and Bacterial Type Strains, Phase II (KMG-II): from individual species to whole genera.</title>
        <authorList>
            <person name="Goeker M."/>
        </authorList>
    </citation>
    <scope>NUCLEOTIDE SEQUENCE [LARGE SCALE GENOMIC DNA]</scope>
    <source>
        <strain evidence="2 3">DSM 19839</strain>
    </source>
</reference>
<dbReference type="AlphaFoldDB" id="A0A495PYK4"/>
<keyword evidence="3" id="KW-1185">Reference proteome</keyword>
<comment type="caution">
    <text evidence="2">The sequence shown here is derived from an EMBL/GenBank/DDBJ whole genome shotgun (WGS) entry which is preliminary data.</text>
</comment>
<evidence type="ECO:0000256" key="1">
    <source>
        <dbReference type="SAM" id="Phobius"/>
    </source>
</evidence>